<dbReference type="AlphaFoldDB" id="A0A0F9DRA8"/>
<evidence type="ECO:0000313" key="2">
    <source>
        <dbReference type="EMBL" id="KKL14483.1"/>
    </source>
</evidence>
<sequence>MPQPKGTGRPKGVKNKRTLEGQNYAHDILQQDEADLERDESGNVVKDNHPLAITNPAYRMLRAQFRAGVGNTEGKLPPNVFVALTDRTFGKVVDRVKLEKSRAKAYEGSTDAELAKRAAELSEELGKPVEVAS</sequence>
<reference evidence="2" key="1">
    <citation type="journal article" date="2015" name="Nature">
        <title>Complex archaea that bridge the gap between prokaryotes and eukaryotes.</title>
        <authorList>
            <person name="Spang A."/>
            <person name="Saw J.H."/>
            <person name="Jorgensen S.L."/>
            <person name="Zaremba-Niedzwiedzka K."/>
            <person name="Martijn J."/>
            <person name="Lind A.E."/>
            <person name="van Eijk R."/>
            <person name="Schleper C."/>
            <person name="Guy L."/>
            <person name="Ettema T.J."/>
        </authorList>
    </citation>
    <scope>NUCLEOTIDE SEQUENCE</scope>
</reference>
<dbReference type="EMBL" id="LAZR01040440">
    <property type="protein sequence ID" value="KKL14483.1"/>
    <property type="molecule type" value="Genomic_DNA"/>
</dbReference>
<accession>A0A0F9DRA8</accession>
<feature type="region of interest" description="Disordered" evidence="1">
    <location>
        <begin position="1"/>
        <end position="24"/>
    </location>
</feature>
<comment type="caution">
    <text evidence="2">The sequence shown here is derived from an EMBL/GenBank/DDBJ whole genome shotgun (WGS) entry which is preliminary data.</text>
</comment>
<organism evidence="2">
    <name type="scientific">marine sediment metagenome</name>
    <dbReference type="NCBI Taxonomy" id="412755"/>
    <lineage>
        <taxon>unclassified sequences</taxon>
        <taxon>metagenomes</taxon>
        <taxon>ecological metagenomes</taxon>
    </lineage>
</organism>
<proteinExistence type="predicted"/>
<gene>
    <name evidence="2" type="ORF">LCGC14_2515170</name>
</gene>
<feature type="non-terminal residue" evidence="2">
    <location>
        <position position="1"/>
    </location>
</feature>
<protein>
    <submittedName>
        <fullName evidence="2">Uncharacterized protein</fullName>
    </submittedName>
</protein>
<evidence type="ECO:0000256" key="1">
    <source>
        <dbReference type="SAM" id="MobiDB-lite"/>
    </source>
</evidence>
<name>A0A0F9DRA8_9ZZZZ</name>